<evidence type="ECO:0000256" key="1">
    <source>
        <dbReference type="ARBA" id="ARBA00010613"/>
    </source>
</evidence>
<dbReference type="EC" id="3.5.1.3" evidence="3"/>
<dbReference type="CDD" id="cd07575">
    <property type="entry name" value="Xc-1258_like"/>
    <property type="match status" value="1"/>
</dbReference>
<dbReference type="SUPFAM" id="SSF56317">
    <property type="entry name" value="Carbon-nitrogen hydrolase"/>
    <property type="match status" value="1"/>
</dbReference>
<dbReference type="RefSeq" id="WP_131839229.1">
    <property type="nucleotide sequence ID" value="NZ_SLWB01000007.1"/>
</dbReference>
<gene>
    <name evidence="7" type="ORF">CLV25_10748</name>
</gene>
<comment type="similarity">
    <text evidence="1">Belongs to the carbon-nitrogen hydrolase superfamily. NIT1/NIT2 family.</text>
</comment>
<protein>
    <recommendedName>
        <fullName evidence="5">Omega-amidase YafV</fullName>
        <ecNumber evidence="3">3.5.1.3</ecNumber>
    </recommendedName>
</protein>
<dbReference type="PANTHER" id="PTHR47799">
    <property type="entry name" value="OMEGA-AMIDASE YAFV"/>
    <property type="match status" value="1"/>
</dbReference>
<evidence type="ECO:0000256" key="3">
    <source>
        <dbReference type="ARBA" id="ARBA00039118"/>
    </source>
</evidence>
<reference evidence="7 8" key="1">
    <citation type="submission" date="2019-03" db="EMBL/GenBank/DDBJ databases">
        <title>Genomic Encyclopedia of Archaeal and Bacterial Type Strains, Phase II (KMG-II): from individual species to whole genera.</title>
        <authorList>
            <person name="Goeker M."/>
        </authorList>
    </citation>
    <scope>NUCLEOTIDE SEQUENCE [LARGE SCALE GENOMIC DNA]</scope>
    <source>
        <strain evidence="7 8">RL-C</strain>
    </source>
</reference>
<evidence type="ECO:0000259" key="6">
    <source>
        <dbReference type="PROSITE" id="PS50263"/>
    </source>
</evidence>
<evidence type="ECO:0000313" key="7">
    <source>
        <dbReference type="EMBL" id="TCN67589.1"/>
    </source>
</evidence>
<dbReference type="Pfam" id="PF00795">
    <property type="entry name" value="CN_hydrolase"/>
    <property type="match status" value="1"/>
</dbReference>
<dbReference type="AlphaFoldDB" id="A0A4R2ESU9"/>
<dbReference type="OrthoDB" id="9811121at2"/>
<accession>A0A4R2ESU9</accession>
<evidence type="ECO:0000256" key="5">
    <source>
        <dbReference type="ARBA" id="ARBA00072139"/>
    </source>
</evidence>
<proteinExistence type="inferred from homology"/>
<dbReference type="PROSITE" id="PS50263">
    <property type="entry name" value="CN_HYDROLASE"/>
    <property type="match status" value="1"/>
</dbReference>
<keyword evidence="8" id="KW-1185">Reference proteome</keyword>
<sequence>MEQQDLKVCLVQADVKWHDVDANLQMFDAIVDQNAANADLVVLPEMFTTGFSMAPEVLAEGMDGKAVAWITQKAQSANVAIMGSAIIKENGAYYNRLLFAEPNGSLHTYDKRHLFRMGNEHNHYNGGSQRLIVSYKGWRICPLICYDLRFPVWSRNQNEYDLLIYIASWPAARSFPWKTLLLARAIENQCYVVGVNRVGVDGANLTYSGDSAAIDSRGGYLSNLTPSVAGVETVTLSMADLLDFRKKFPVMLDGDRFQILD</sequence>
<feature type="domain" description="CN hydrolase" evidence="6">
    <location>
        <begin position="6"/>
        <end position="238"/>
    </location>
</feature>
<dbReference type="PANTHER" id="PTHR47799:SF1">
    <property type="entry name" value="OMEGA-AMIDASE YAFV"/>
    <property type="match status" value="1"/>
</dbReference>
<evidence type="ECO:0000313" key="8">
    <source>
        <dbReference type="Proteomes" id="UP000294830"/>
    </source>
</evidence>
<dbReference type="GO" id="GO:0050152">
    <property type="term" value="F:omega-amidase activity"/>
    <property type="evidence" value="ECO:0007669"/>
    <property type="project" value="UniProtKB-EC"/>
</dbReference>
<keyword evidence="2 7" id="KW-0378">Hydrolase</keyword>
<dbReference type="Proteomes" id="UP000294830">
    <property type="component" value="Unassembled WGS sequence"/>
</dbReference>
<dbReference type="FunFam" id="3.60.110.10:FF:000004">
    <property type="entry name" value="Carbon-nitrogen hydrolase"/>
    <property type="match status" value="1"/>
</dbReference>
<evidence type="ECO:0000256" key="4">
    <source>
        <dbReference type="ARBA" id="ARBA00052904"/>
    </source>
</evidence>
<evidence type="ECO:0000256" key="2">
    <source>
        <dbReference type="ARBA" id="ARBA00022801"/>
    </source>
</evidence>
<comment type="caution">
    <text evidence="7">The sequence shown here is derived from an EMBL/GenBank/DDBJ whole genome shotgun (WGS) entry which is preliminary data.</text>
</comment>
<name>A0A4R2ESU9_9BACT</name>
<organism evidence="7 8">
    <name type="scientific">Acetobacteroides hydrogenigenes</name>
    <dbReference type="NCBI Taxonomy" id="979970"/>
    <lineage>
        <taxon>Bacteria</taxon>
        <taxon>Pseudomonadati</taxon>
        <taxon>Bacteroidota</taxon>
        <taxon>Bacteroidia</taxon>
        <taxon>Bacteroidales</taxon>
        <taxon>Rikenellaceae</taxon>
        <taxon>Acetobacteroides</taxon>
    </lineage>
</organism>
<dbReference type="InterPro" id="IPR052737">
    <property type="entry name" value="Omega-amidase_YafV"/>
</dbReference>
<comment type="catalytic activity">
    <reaction evidence="4">
        <text>a monoamide of a dicarboxylate + H2O = a dicarboxylate + NH4(+)</text>
        <dbReference type="Rhea" id="RHEA:11716"/>
        <dbReference type="ChEBI" id="CHEBI:15377"/>
        <dbReference type="ChEBI" id="CHEBI:28938"/>
        <dbReference type="ChEBI" id="CHEBI:28965"/>
        <dbReference type="ChEBI" id="CHEBI:77450"/>
        <dbReference type="EC" id="3.5.1.3"/>
    </reaction>
</comment>
<dbReference type="EMBL" id="SLWB01000007">
    <property type="protein sequence ID" value="TCN67589.1"/>
    <property type="molecule type" value="Genomic_DNA"/>
</dbReference>
<dbReference type="NCBIfam" id="NF007757">
    <property type="entry name" value="PRK10438.1"/>
    <property type="match status" value="1"/>
</dbReference>
<dbReference type="Gene3D" id="3.60.110.10">
    <property type="entry name" value="Carbon-nitrogen hydrolase"/>
    <property type="match status" value="1"/>
</dbReference>
<dbReference type="InterPro" id="IPR036526">
    <property type="entry name" value="C-N_Hydrolase_sf"/>
</dbReference>
<dbReference type="InterPro" id="IPR003010">
    <property type="entry name" value="C-N_Hydrolase"/>
</dbReference>
<dbReference type="GO" id="GO:0106008">
    <property type="term" value="F:2-oxoglutaramate amidase activity"/>
    <property type="evidence" value="ECO:0007669"/>
    <property type="project" value="TreeGrafter"/>
</dbReference>